<evidence type="ECO:0000313" key="4">
    <source>
        <dbReference type="EMBL" id="MCU6747992.1"/>
    </source>
</evidence>
<comment type="similarity">
    <text evidence="1 3">Belongs to the DapA family.</text>
</comment>
<comment type="caution">
    <text evidence="4">The sequence shown here is derived from an EMBL/GenBank/DDBJ whole genome shotgun (WGS) entry which is preliminary data.</text>
</comment>
<dbReference type="Proteomes" id="UP001652394">
    <property type="component" value="Unassembled WGS sequence"/>
</dbReference>
<dbReference type="RefSeq" id="WP_059066125.1">
    <property type="nucleotide sequence ID" value="NZ_JAOQJX010000015.1"/>
</dbReference>
<gene>
    <name evidence="4" type="ORF">OCV51_10065</name>
</gene>
<dbReference type="SUPFAM" id="SSF51569">
    <property type="entry name" value="Aldolase"/>
    <property type="match status" value="1"/>
</dbReference>
<dbReference type="SMART" id="SM01130">
    <property type="entry name" value="DHDPS"/>
    <property type="match status" value="1"/>
</dbReference>
<dbReference type="InterPro" id="IPR002220">
    <property type="entry name" value="DapA-like"/>
</dbReference>
<name>A0ABT2TCM6_9FIRM</name>
<keyword evidence="5" id="KW-1185">Reference proteome</keyword>
<sequence length="295" mass="31456">MKKSIVFKGVFPALITPFKADGSIDLEGLKESVKYYMSVGCAGVCFSGSSGEHAFLSREERIEGIKACREVIGNGYVIAGAGALTTAETLELVKDVKNAGADAALVLSPIGNTTADGMVKHYETLGTVGIPLLLYNHPAATGITIDIDMFDRLIQIPNVVGMKETSGSLPFLAEILRRYSTDEITLFTGCDDLTLPSCAIGLKAIILATANVAPKQVIDIMDLVNEGKIEEAQKIYWNLAPLTRVIGDEANFPSLLKKATEMMGHAAGDPRLPMIPATAEQEAEIEEALKIAGLK</sequence>
<organism evidence="4 5">
    <name type="scientific">Faecalicatena acetigenes</name>
    <dbReference type="NCBI Taxonomy" id="2981790"/>
    <lineage>
        <taxon>Bacteria</taxon>
        <taxon>Bacillati</taxon>
        <taxon>Bacillota</taxon>
        <taxon>Clostridia</taxon>
        <taxon>Lachnospirales</taxon>
        <taxon>Lachnospiraceae</taxon>
        <taxon>Faecalicatena</taxon>
    </lineage>
</organism>
<dbReference type="Gene3D" id="3.20.20.70">
    <property type="entry name" value="Aldolase class I"/>
    <property type="match status" value="1"/>
</dbReference>
<reference evidence="4 5" key="1">
    <citation type="journal article" date="2021" name="ISME Commun">
        <title>Automated analysis of genomic sequences facilitates high-throughput and comprehensive description of bacteria.</title>
        <authorList>
            <person name="Hitch T.C.A."/>
        </authorList>
    </citation>
    <scope>NUCLEOTIDE SEQUENCE [LARGE SCALE GENOMIC DNA]</scope>
    <source>
        <strain evidence="4 5">H2_18</strain>
    </source>
</reference>
<evidence type="ECO:0000256" key="2">
    <source>
        <dbReference type="ARBA" id="ARBA00023239"/>
    </source>
</evidence>
<dbReference type="PIRSF" id="PIRSF001365">
    <property type="entry name" value="DHDPS"/>
    <property type="match status" value="1"/>
</dbReference>
<dbReference type="CDD" id="cd00408">
    <property type="entry name" value="DHDPS-like"/>
    <property type="match status" value="1"/>
</dbReference>
<dbReference type="Pfam" id="PF00701">
    <property type="entry name" value="DHDPS"/>
    <property type="match status" value="1"/>
</dbReference>
<dbReference type="PANTHER" id="PTHR12128:SF66">
    <property type="entry name" value="4-HYDROXY-2-OXOGLUTARATE ALDOLASE, MITOCHONDRIAL"/>
    <property type="match status" value="1"/>
</dbReference>
<dbReference type="InterPro" id="IPR013785">
    <property type="entry name" value="Aldolase_TIM"/>
</dbReference>
<accession>A0ABT2TCM6</accession>
<protein>
    <submittedName>
        <fullName evidence="4">Dihydrodipicolinate synthase family protein</fullName>
    </submittedName>
</protein>
<proteinExistence type="inferred from homology"/>
<evidence type="ECO:0000256" key="3">
    <source>
        <dbReference type="PIRNR" id="PIRNR001365"/>
    </source>
</evidence>
<evidence type="ECO:0000313" key="5">
    <source>
        <dbReference type="Proteomes" id="UP001652394"/>
    </source>
</evidence>
<evidence type="ECO:0000256" key="1">
    <source>
        <dbReference type="ARBA" id="ARBA00007592"/>
    </source>
</evidence>
<dbReference type="PANTHER" id="PTHR12128">
    <property type="entry name" value="DIHYDRODIPICOLINATE SYNTHASE"/>
    <property type="match status" value="1"/>
</dbReference>
<dbReference type="PRINTS" id="PR00146">
    <property type="entry name" value="DHPICSNTHASE"/>
</dbReference>
<keyword evidence="2 3" id="KW-0456">Lyase</keyword>
<dbReference type="EMBL" id="JAOQJX010000015">
    <property type="protein sequence ID" value="MCU6747992.1"/>
    <property type="molecule type" value="Genomic_DNA"/>
</dbReference>